<feature type="transmembrane region" description="Helical" evidence="1">
    <location>
        <begin position="71"/>
        <end position="93"/>
    </location>
</feature>
<keyword evidence="1" id="KW-0812">Transmembrane</keyword>
<dbReference type="SUPFAM" id="SSF103473">
    <property type="entry name" value="MFS general substrate transporter"/>
    <property type="match status" value="1"/>
</dbReference>
<dbReference type="EMBL" id="LR590464">
    <property type="protein sequence ID" value="VTP74207.1"/>
    <property type="molecule type" value="Genomic_DNA"/>
</dbReference>
<name>A0A4U9I9G9_9ENTR</name>
<gene>
    <name evidence="2" type="ORF">NCTC13032_05406</name>
</gene>
<feature type="transmembrane region" description="Helical" evidence="1">
    <location>
        <begin position="105"/>
        <end position="125"/>
    </location>
</feature>
<evidence type="ECO:0000313" key="3">
    <source>
        <dbReference type="Proteomes" id="UP000310719"/>
    </source>
</evidence>
<keyword evidence="1" id="KW-0472">Membrane</keyword>
<accession>A0A4U9I9G9</accession>
<protein>
    <submittedName>
        <fullName evidence="2">Uncharacterized protein</fullName>
    </submittedName>
</protein>
<proteinExistence type="predicted"/>
<sequence length="157" mass="15973">MEFWPELLTSHTGLDSAVTRVLWLVSGGAGIVAVFTGSAAKRIGMRGVYRLSQIFMAASLLALALNEGFAWWLVPVVAMSGAGYVILSGVLLVQGATIAHPSPAVGVSMAFLMLAAGQVVGAVVFGLLLGMAGAAVALAIFSGLSWALLAVTPDGKS</sequence>
<feature type="transmembrane region" description="Helical" evidence="1">
    <location>
        <begin position="131"/>
        <end position="151"/>
    </location>
</feature>
<dbReference type="AlphaFoldDB" id="A0A4U9I9G9"/>
<keyword evidence="1" id="KW-1133">Transmembrane helix</keyword>
<evidence type="ECO:0000256" key="1">
    <source>
        <dbReference type="SAM" id="Phobius"/>
    </source>
</evidence>
<reference evidence="2 3" key="1">
    <citation type="submission" date="2019-05" db="EMBL/GenBank/DDBJ databases">
        <authorList>
            <consortium name="Pathogen Informatics"/>
        </authorList>
    </citation>
    <scope>NUCLEOTIDE SEQUENCE [LARGE SCALE GENOMIC DNA]</scope>
    <source>
        <strain evidence="2 3">NCTC13032</strain>
    </source>
</reference>
<organism evidence="2 3">
    <name type="scientific">Leclercia adecarboxylata</name>
    <dbReference type="NCBI Taxonomy" id="83655"/>
    <lineage>
        <taxon>Bacteria</taxon>
        <taxon>Pseudomonadati</taxon>
        <taxon>Pseudomonadota</taxon>
        <taxon>Gammaproteobacteria</taxon>
        <taxon>Enterobacterales</taxon>
        <taxon>Enterobacteriaceae</taxon>
        <taxon>Leclercia</taxon>
    </lineage>
</organism>
<dbReference type="InterPro" id="IPR036259">
    <property type="entry name" value="MFS_trans_sf"/>
</dbReference>
<feature type="transmembrane region" description="Helical" evidence="1">
    <location>
        <begin position="47"/>
        <end position="65"/>
    </location>
</feature>
<feature type="transmembrane region" description="Helical" evidence="1">
    <location>
        <begin position="20"/>
        <end position="40"/>
    </location>
</feature>
<evidence type="ECO:0000313" key="2">
    <source>
        <dbReference type="EMBL" id="VTP74207.1"/>
    </source>
</evidence>
<dbReference type="Proteomes" id="UP000310719">
    <property type="component" value="Chromosome"/>
</dbReference>